<evidence type="ECO:0000256" key="3">
    <source>
        <dbReference type="ARBA" id="ARBA00004991"/>
    </source>
</evidence>
<dbReference type="CDD" id="cd02520">
    <property type="entry name" value="Glucosylceramide_synthase"/>
    <property type="match status" value="1"/>
</dbReference>
<keyword evidence="6 9" id="KW-0812">Transmembrane</keyword>
<dbReference type="InterPro" id="IPR017835">
    <property type="entry name" value="Hopen-assoc_HpnI"/>
</dbReference>
<dbReference type="NCBIfam" id="TIGR03472">
    <property type="entry name" value="HpnI"/>
    <property type="match status" value="1"/>
</dbReference>
<comment type="pathway">
    <text evidence="2">Lipid metabolism; sphingolipid metabolism.</text>
</comment>
<accession>A0A975G2J0</accession>
<dbReference type="Proteomes" id="UP000676409">
    <property type="component" value="Chromosome"/>
</dbReference>
<keyword evidence="5" id="KW-0808">Transferase</keyword>
<dbReference type="Pfam" id="PF13506">
    <property type="entry name" value="Glyco_transf_21"/>
    <property type="match status" value="1"/>
</dbReference>
<dbReference type="GO" id="GO:0008120">
    <property type="term" value="F:ceramide glucosyltransferase activity"/>
    <property type="evidence" value="ECO:0007669"/>
    <property type="project" value="TreeGrafter"/>
</dbReference>
<dbReference type="SUPFAM" id="SSF53448">
    <property type="entry name" value="Nucleotide-diphospho-sugar transferases"/>
    <property type="match status" value="1"/>
</dbReference>
<evidence type="ECO:0000256" key="1">
    <source>
        <dbReference type="ARBA" id="ARBA00004141"/>
    </source>
</evidence>
<protein>
    <submittedName>
        <fullName evidence="10">Bacteriohopanetetrol glucosamine biosynthesis glycosyltransferase HpnI</fullName>
    </submittedName>
</protein>
<dbReference type="Gene3D" id="3.90.550.10">
    <property type="entry name" value="Spore Coat Polysaccharide Biosynthesis Protein SpsA, Chain A"/>
    <property type="match status" value="1"/>
</dbReference>
<keyword evidence="8 9" id="KW-0472">Membrane</keyword>
<dbReference type="InterPro" id="IPR029044">
    <property type="entry name" value="Nucleotide-diphossugar_trans"/>
</dbReference>
<gene>
    <name evidence="10" type="primary">hpnI</name>
    <name evidence="10" type="ORF">KCG34_08845</name>
</gene>
<evidence type="ECO:0000256" key="7">
    <source>
        <dbReference type="ARBA" id="ARBA00022989"/>
    </source>
</evidence>
<comment type="pathway">
    <text evidence="3">Sphingolipid metabolism.</text>
</comment>
<evidence type="ECO:0000256" key="9">
    <source>
        <dbReference type="SAM" id="Phobius"/>
    </source>
</evidence>
<dbReference type="AlphaFoldDB" id="A0A975G2J0"/>
<feature type="transmembrane region" description="Helical" evidence="9">
    <location>
        <begin position="278"/>
        <end position="298"/>
    </location>
</feature>
<evidence type="ECO:0000256" key="8">
    <source>
        <dbReference type="ARBA" id="ARBA00023136"/>
    </source>
</evidence>
<dbReference type="GO" id="GO:0016020">
    <property type="term" value="C:membrane"/>
    <property type="evidence" value="ECO:0007669"/>
    <property type="project" value="UniProtKB-SubCell"/>
</dbReference>
<organism evidence="10 11">
    <name type="scientific">Phenylobacterium montanum</name>
    <dbReference type="NCBI Taxonomy" id="2823693"/>
    <lineage>
        <taxon>Bacteria</taxon>
        <taxon>Pseudomonadati</taxon>
        <taxon>Pseudomonadota</taxon>
        <taxon>Alphaproteobacteria</taxon>
        <taxon>Caulobacterales</taxon>
        <taxon>Caulobacteraceae</taxon>
        <taxon>Phenylobacterium</taxon>
    </lineage>
</organism>
<dbReference type="GO" id="GO:0006679">
    <property type="term" value="P:glucosylceramide biosynthetic process"/>
    <property type="evidence" value="ECO:0007669"/>
    <property type="project" value="TreeGrafter"/>
</dbReference>
<proteinExistence type="predicted"/>
<evidence type="ECO:0000256" key="6">
    <source>
        <dbReference type="ARBA" id="ARBA00022692"/>
    </source>
</evidence>
<keyword evidence="11" id="KW-1185">Reference proteome</keyword>
<keyword evidence="7 9" id="KW-1133">Transmembrane helix</keyword>
<evidence type="ECO:0000313" key="11">
    <source>
        <dbReference type="Proteomes" id="UP000676409"/>
    </source>
</evidence>
<dbReference type="RefSeq" id="WP_211940004.1">
    <property type="nucleotide sequence ID" value="NZ_CP073078.1"/>
</dbReference>
<dbReference type="PANTHER" id="PTHR12726:SF0">
    <property type="entry name" value="CERAMIDE GLUCOSYLTRANSFERASE"/>
    <property type="match status" value="1"/>
</dbReference>
<evidence type="ECO:0000256" key="5">
    <source>
        <dbReference type="ARBA" id="ARBA00022679"/>
    </source>
</evidence>
<reference evidence="10" key="1">
    <citation type="submission" date="2021-04" db="EMBL/GenBank/DDBJ databases">
        <title>The complete genome sequence of Caulobacter sp. S6.</title>
        <authorList>
            <person name="Tang Y."/>
            <person name="Ouyang W."/>
            <person name="Liu Q."/>
            <person name="Huang B."/>
            <person name="Guo Z."/>
            <person name="Lei P."/>
        </authorList>
    </citation>
    <scope>NUCLEOTIDE SEQUENCE</scope>
    <source>
        <strain evidence="10">S6</strain>
    </source>
</reference>
<evidence type="ECO:0000313" key="10">
    <source>
        <dbReference type="EMBL" id="QUD89953.1"/>
    </source>
</evidence>
<feature type="transmembrane region" description="Helical" evidence="9">
    <location>
        <begin position="6"/>
        <end position="27"/>
    </location>
</feature>
<sequence length="379" mass="40391">MSLIAPVLGWLCLALGLVGALYALVAAEMVVRFARRPPPQPASPPVSILKPLSGSEPGLQQALDSFCGQAYAGPVQIVFGLQDPADPALEVVQRLQAAYPDLDITVVIDNAEHGANRKISNVINLARAAKHDLLVLSDSDMLVPPDYLDQVTGALAEPGVGLVTCLYRGAPRPGLWPTLAAMALSYQFLPNAALGAGFGLAEPSMGSTLALTRETLARIGGFEAFRDHLADDFEIGRAVRALSLRIARPPLILGHSSYEPSLTALMGHEIRWGRTIRLIEVAGYFGSIVTYAIPWGLIGATLLRFSPLSLALGLAILLSRLILKRRIDAATGARAGAFWLLPLRDALSFVVFLVSLTGASVSWRGRRYRVGPDGVLAPL</sequence>
<name>A0A975G2J0_9CAUL</name>
<comment type="subcellular location">
    <subcellularLocation>
        <location evidence="1">Membrane</location>
        <topology evidence="1">Multi-pass membrane protein</topology>
    </subcellularLocation>
</comment>
<dbReference type="EMBL" id="CP073078">
    <property type="protein sequence ID" value="QUD89953.1"/>
    <property type="molecule type" value="Genomic_DNA"/>
</dbReference>
<dbReference type="KEGG" id="caul:KCG34_08845"/>
<dbReference type="PANTHER" id="PTHR12726">
    <property type="entry name" value="CERAMIDE GLUCOSYLTRANSFERASE"/>
    <property type="match status" value="1"/>
</dbReference>
<keyword evidence="4" id="KW-0328">Glycosyltransferase</keyword>
<evidence type="ECO:0000256" key="2">
    <source>
        <dbReference type="ARBA" id="ARBA00004760"/>
    </source>
</evidence>
<dbReference type="InterPro" id="IPR025993">
    <property type="entry name" value="Ceramide_glucosylTrfase"/>
</dbReference>
<evidence type="ECO:0000256" key="4">
    <source>
        <dbReference type="ARBA" id="ARBA00022676"/>
    </source>
</evidence>